<proteinExistence type="predicted"/>
<dbReference type="OrthoDB" id="9797030at2"/>
<dbReference type="InterPro" id="IPR050767">
    <property type="entry name" value="Sel1_AlgK"/>
</dbReference>
<dbReference type="Proteomes" id="UP000315364">
    <property type="component" value="Chromosome"/>
</dbReference>
<evidence type="ECO:0000256" key="1">
    <source>
        <dbReference type="SAM" id="MobiDB-lite"/>
    </source>
</evidence>
<keyword evidence="5" id="KW-1185">Reference proteome</keyword>
<feature type="signal peptide" evidence="2">
    <location>
        <begin position="1"/>
        <end position="25"/>
    </location>
</feature>
<dbReference type="InterPro" id="IPR036366">
    <property type="entry name" value="PGBDSf"/>
</dbReference>
<gene>
    <name evidence="4" type="ORF">FPZ08_00400</name>
</gene>
<keyword evidence="2" id="KW-0732">Signal</keyword>
<dbReference type="Gene3D" id="1.25.40.10">
    <property type="entry name" value="Tetratricopeptide repeat domain"/>
    <property type="match status" value="1"/>
</dbReference>
<feature type="region of interest" description="Disordered" evidence="1">
    <location>
        <begin position="28"/>
        <end position="47"/>
    </location>
</feature>
<protein>
    <submittedName>
        <fullName evidence="4">SEL1-like repeat protein</fullName>
    </submittedName>
</protein>
<accession>A0A5B8LML1</accession>
<dbReference type="RefSeq" id="WP_146288158.1">
    <property type="nucleotide sequence ID" value="NZ_CP042304.1"/>
</dbReference>
<dbReference type="SUPFAM" id="SSF47090">
    <property type="entry name" value="PGBD-like"/>
    <property type="match status" value="1"/>
</dbReference>
<feature type="chain" id="PRO_5022755363" evidence="2">
    <location>
        <begin position="26"/>
        <end position="290"/>
    </location>
</feature>
<dbReference type="Pfam" id="PF08238">
    <property type="entry name" value="Sel1"/>
    <property type="match status" value="5"/>
</dbReference>
<dbReference type="SMART" id="SM00671">
    <property type="entry name" value="SEL1"/>
    <property type="match status" value="5"/>
</dbReference>
<dbReference type="KEGG" id="dea:FPZ08_00400"/>
<organism evidence="4 5">
    <name type="scientific">Devosia ginsengisoli</name>
    <dbReference type="NCBI Taxonomy" id="400770"/>
    <lineage>
        <taxon>Bacteria</taxon>
        <taxon>Pseudomonadati</taxon>
        <taxon>Pseudomonadota</taxon>
        <taxon>Alphaproteobacteria</taxon>
        <taxon>Hyphomicrobiales</taxon>
        <taxon>Devosiaceae</taxon>
        <taxon>Devosia</taxon>
    </lineage>
</organism>
<evidence type="ECO:0000259" key="3">
    <source>
        <dbReference type="Pfam" id="PF01471"/>
    </source>
</evidence>
<dbReference type="PANTHER" id="PTHR11102:SF160">
    <property type="entry name" value="ERAD-ASSOCIATED E3 UBIQUITIN-PROTEIN LIGASE COMPONENT HRD3"/>
    <property type="match status" value="1"/>
</dbReference>
<sequence length="290" mass="31439">MSTRIVLAAVVLLAFNLAATGDAFAQKTKTKGSTPEVTQPQSNTLDPYDPDDLEEILDEGDAAYFVEDGQDPDYEYAFEMYSLAAEAGDGYAMNRVALMYDRGEFVAQDYGKAFDWYLKAAEAGLPAGQSNVGSMYHSGDGVAQSNAEALHWYRLAAGNGYGYAMYALGDMYLAGDGVTKDAEEATAWYQKASDAGEANGHWSLSLRYLYGDGVGKDTQRAAELGYLALTNGLQVAWDEFKDIRNADTSPNYRRAIQEMLKRDGFYTGTIDGSFGPATQRAIEAAFGSAL</sequence>
<reference evidence="4 5" key="1">
    <citation type="submission" date="2019-07" db="EMBL/GenBank/DDBJ databases">
        <title>Full genome sequence of Devosia sp. Gsoil 520.</title>
        <authorList>
            <person name="Im W.-T."/>
        </authorList>
    </citation>
    <scope>NUCLEOTIDE SEQUENCE [LARGE SCALE GENOMIC DNA]</scope>
    <source>
        <strain evidence="4 5">Gsoil 520</strain>
    </source>
</reference>
<dbReference type="InterPro" id="IPR011990">
    <property type="entry name" value="TPR-like_helical_dom_sf"/>
</dbReference>
<dbReference type="InterPro" id="IPR006597">
    <property type="entry name" value="Sel1-like"/>
</dbReference>
<evidence type="ECO:0000313" key="5">
    <source>
        <dbReference type="Proteomes" id="UP000315364"/>
    </source>
</evidence>
<dbReference type="Pfam" id="PF01471">
    <property type="entry name" value="PG_binding_1"/>
    <property type="match status" value="1"/>
</dbReference>
<dbReference type="AlphaFoldDB" id="A0A5B8LML1"/>
<feature type="compositionally biased region" description="Polar residues" evidence="1">
    <location>
        <begin position="31"/>
        <end position="45"/>
    </location>
</feature>
<dbReference type="EMBL" id="CP042304">
    <property type="protein sequence ID" value="QDZ09346.1"/>
    <property type="molecule type" value="Genomic_DNA"/>
</dbReference>
<name>A0A5B8LML1_9HYPH</name>
<dbReference type="InterPro" id="IPR002477">
    <property type="entry name" value="Peptidoglycan-bd-like"/>
</dbReference>
<dbReference type="Gene3D" id="1.10.101.10">
    <property type="entry name" value="PGBD-like superfamily/PGBD"/>
    <property type="match status" value="1"/>
</dbReference>
<evidence type="ECO:0000313" key="4">
    <source>
        <dbReference type="EMBL" id="QDZ09346.1"/>
    </source>
</evidence>
<dbReference type="InterPro" id="IPR036365">
    <property type="entry name" value="PGBD-like_sf"/>
</dbReference>
<evidence type="ECO:0000256" key="2">
    <source>
        <dbReference type="SAM" id="SignalP"/>
    </source>
</evidence>
<dbReference type="SUPFAM" id="SSF81901">
    <property type="entry name" value="HCP-like"/>
    <property type="match status" value="1"/>
</dbReference>
<dbReference type="PANTHER" id="PTHR11102">
    <property type="entry name" value="SEL-1-LIKE PROTEIN"/>
    <property type="match status" value="1"/>
</dbReference>
<feature type="domain" description="Peptidoglycan binding-like" evidence="3">
    <location>
        <begin position="253"/>
        <end position="284"/>
    </location>
</feature>